<gene>
    <name evidence="1" type="ordered locus">AAur_4151</name>
</gene>
<organism evidence="1 2">
    <name type="scientific">Paenarthrobacter aurescens (strain TC1)</name>
    <dbReference type="NCBI Taxonomy" id="290340"/>
    <lineage>
        <taxon>Bacteria</taxon>
        <taxon>Bacillati</taxon>
        <taxon>Actinomycetota</taxon>
        <taxon>Actinomycetes</taxon>
        <taxon>Micrococcales</taxon>
        <taxon>Micrococcaceae</taxon>
        <taxon>Paenarthrobacter</taxon>
    </lineage>
</organism>
<protein>
    <recommendedName>
        <fullName evidence="3">Polyketide cyclase</fullName>
    </recommendedName>
</protein>
<dbReference type="SUPFAM" id="SSF55961">
    <property type="entry name" value="Bet v1-like"/>
    <property type="match status" value="1"/>
</dbReference>
<keyword evidence="2" id="KW-1185">Reference proteome</keyword>
<dbReference type="KEGG" id="aau:AAur_4151"/>
<evidence type="ECO:0000313" key="2">
    <source>
        <dbReference type="Proteomes" id="UP000000637"/>
    </source>
</evidence>
<accession>A1RC56</accession>
<dbReference type="eggNOG" id="COG3832">
    <property type="taxonomic scope" value="Bacteria"/>
</dbReference>
<dbReference type="RefSeq" id="WP_011776742.1">
    <property type="nucleotide sequence ID" value="NC_008711.1"/>
</dbReference>
<dbReference type="CDD" id="cd07812">
    <property type="entry name" value="SRPBCC"/>
    <property type="match status" value="1"/>
</dbReference>
<evidence type="ECO:0000313" key="1">
    <source>
        <dbReference type="EMBL" id="ABM06359.1"/>
    </source>
</evidence>
<dbReference type="OrthoDB" id="4483486at2"/>
<name>A1RC56_PAEAT</name>
<evidence type="ECO:0008006" key="3">
    <source>
        <dbReference type="Google" id="ProtNLM"/>
    </source>
</evidence>
<proteinExistence type="predicted"/>
<dbReference type="EMBL" id="CP000474">
    <property type="protein sequence ID" value="ABM06359.1"/>
    <property type="molecule type" value="Genomic_DNA"/>
</dbReference>
<sequence>MSTVTQLFKSPATDIWKVIEDGWLYPGWVVGASRIRAVDDQWPQVGSKLHHSVGSWPFLIDDSTSVTAMEAGRKLELLARGWPMGEAKVLITLEDLGGSQCRVSIAEDAVRGPGKVVPKALRDPMISVRNRETLRRLELMAAGGAGRTN</sequence>
<dbReference type="HOGENOM" id="CLU_124276_0_0_11"/>
<reference evidence="1 2" key="1">
    <citation type="journal article" date="2006" name="PLoS Genet.">
        <title>Secrets of soil survival revealed by the genome sequence of Arthrobacter aurescens TC1.</title>
        <authorList>
            <person name="Mongodin E.F."/>
            <person name="Shapir N."/>
            <person name="Daugherty S.C."/>
            <person name="DeBoy R.T."/>
            <person name="Emerson J.B."/>
            <person name="Shvartzbeyn A."/>
            <person name="Radune D."/>
            <person name="Vamathevan J."/>
            <person name="Riggs F."/>
            <person name="Grinberg V."/>
            <person name="Khouri H."/>
            <person name="Wackett L.P."/>
            <person name="Nelson K.E."/>
            <person name="Sadowsky M.J."/>
        </authorList>
    </citation>
    <scope>NUCLEOTIDE SEQUENCE [LARGE SCALE GENOMIC DNA]</scope>
    <source>
        <strain evidence="1 2">TC1</strain>
    </source>
</reference>
<dbReference type="Proteomes" id="UP000000637">
    <property type="component" value="Chromosome"/>
</dbReference>
<dbReference type="AlphaFoldDB" id="A1RC56"/>
<dbReference type="Gene3D" id="3.30.530.20">
    <property type="match status" value="1"/>
</dbReference>
<dbReference type="STRING" id="290340.AAur_4151"/>
<dbReference type="InterPro" id="IPR023393">
    <property type="entry name" value="START-like_dom_sf"/>
</dbReference>